<feature type="region of interest" description="Disordered" evidence="1">
    <location>
        <begin position="1420"/>
        <end position="1446"/>
    </location>
</feature>
<reference evidence="3" key="1">
    <citation type="submission" date="2023-03" db="EMBL/GenBank/DDBJ databases">
        <title>Multiphase analysis and comparison of six strains from genera Psychromarinibacter, Lutimaribacter, and Maritimibacter, including a novel species: Psychromarinibacter sediminicola sp. nov.</title>
        <authorList>
            <person name="Wang Y.-H."/>
            <person name="Ye M.-Q."/>
            <person name="Du Z.-J."/>
        </authorList>
    </citation>
    <scope>NUCLEOTIDE SEQUENCE</scope>
    <source>
        <strain evidence="3">C21-152</strain>
    </source>
</reference>
<accession>A0AAE3NP31</accession>
<dbReference type="InterPro" id="IPR036365">
    <property type="entry name" value="PGBD-like_sf"/>
</dbReference>
<dbReference type="SUPFAM" id="SSF75011">
    <property type="entry name" value="3-carboxy-cis,cis-mucoante lactonizing enzyme"/>
    <property type="match status" value="1"/>
</dbReference>
<feature type="region of interest" description="Disordered" evidence="1">
    <location>
        <begin position="1510"/>
        <end position="1595"/>
    </location>
</feature>
<evidence type="ECO:0000259" key="2">
    <source>
        <dbReference type="Pfam" id="PF01471"/>
    </source>
</evidence>
<proteinExistence type="predicted"/>
<evidence type="ECO:0000313" key="4">
    <source>
        <dbReference type="Proteomes" id="UP001220964"/>
    </source>
</evidence>
<dbReference type="Pfam" id="PF01471">
    <property type="entry name" value="PG_binding_1"/>
    <property type="match status" value="1"/>
</dbReference>
<dbReference type="InterPro" id="IPR002477">
    <property type="entry name" value="Peptidoglycan-bd-like"/>
</dbReference>
<dbReference type="RefSeq" id="WP_275567704.1">
    <property type="nucleotide sequence ID" value="NZ_JARGYC010000030.1"/>
</dbReference>
<keyword evidence="4" id="KW-1185">Reference proteome</keyword>
<gene>
    <name evidence="3" type="ORF">P1J78_12530</name>
</gene>
<dbReference type="EMBL" id="JARGYC010000030">
    <property type="protein sequence ID" value="MDF0601563.1"/>
    <property type="molecule type" value="Genomic_DNA"/>
</dbReference>
<name>A0AAE3NP31_9RHOB</name>
<feature type="domain" description="Peptidoglycan binding-like" evidence="2">
    <location>
        <begin position="1317"/>
        <end position="1371"/>
    </location>
</feature>
<evidence type="ECO:0000313" key="3">
    <source>
        <dbReference type="EMBL" id="MDF0601563.1"/>
    </source>
</evidence>
<dbReference type="InterPro" id="IPR036366">
    <property type="entry name" value="PGBDSf"/>
</dbReference>
<organism evidence="3 4">
    <name type="scientific">Psychromarinibacter sediminicola</name>
    <dbReference type="NCBI Taxonomy" id="3033385"/>
    <lineage>
        <taxon>Bacteria</taxon>
        <taxon>Pseudomonadati</taxon>
        <taxon>Pseudomonadota</taxon>
        <taxon>Alphaproteobacteria</taxon>
        <taxon>Rhodobacterales</taxon>
        <taxon>Paracoccaceae</taxon>
        <taxon>Psychromarinibacter</taxon>
    </lineage>
</organism>
<dbReference type="SUPFAM" id="SSF47090">
    <property type="entry name" value="PGBD-like"/>
    <property type="match status" value="1"/>
</dbReference>
<dbReference type="Gene3D" id="1.10.101.10">
    <property type="entry name" value="PGBD-like superfamily/PGBD"/>
    <property type="match status" value="1"/>
</dbReference>
<comment type="caution">
    <text evidence="3">The sequence shown here is derived from an EMBL/GenBank/DDBJ whole genome shotgun (WGS) entry which is preliminary data.</text>
</comment>
<feature type="region of interest" description="Disordered" evidence="1">
    <location>
        <begin position="1145"/>
        <end position="1211"/>
    </location>
</feature>
<evidence type="ECO:0000256" key="1">
    <source>
        <dbReference type="SAM" id="MobiDB-lite"/>
    </source>
</evidence>
<dbReference type="Proteomes" id="UP001220964">
    <property type="component" value="Unassembled WGS sequence"/>
</dbReference>
<sequence length="1595" mass="169492">MAGPALAQQPPILEDGDLAVTGFPGTTAPPNAASLPAGETQTDETFIDTAGASLRVFDVSDPAGAPQAQVMNAPIRYEAAARDIGQVFGVAIDDADPANIYVSASAAHGLNIVAPDRDGDGRPERLRSGTARAQWMQGQWGDRLGGGPGSVYRIDGRTGNVSLFAQIAPGGRANSGPGLGNIAFDPVHGQFYVSDRDTGFIHRLDRNGRVLGRFDHGQDARPRLGLAPVAHDPSDRMDITSSAFDATDPATWGRAAEGRRVWGLTYHGGRLYYASDFGPQVWSVAIADDGRFSTDIQWELDVSPDPTDHPISDIDFDEAGRMYLTQRGGVTPSYDYAQHHDAGQVRVLRFSRESPDDPATPSRWQRQPEEYAIGFPGNFRNTAGGIAIGYGYEEQADGSYTYGPCDRTLWTSGDALRDSTQYRANLSAGGPLAVHGLQGNEIALVRPANEPPWQSRYVDYDGQAGDPDKRGHVGDVAVVQECGTPDLRIEKRYDPQRCDEAGRCTFIVRIVNAGEFRYSGRIRFRDTAEGHARLQDPPRNENGWTCEEPQPGLAECDGGRRELDPGEGIELELVWRLPQTWSRPVLANCAELDWAGIEQDDVQYNDRICTYVPRCEDGDRYCSPDLELEKFPLAWNCDWHDNCPYVVRVTNVGARDYTGPVVFSDTARTPGTTLSRWRPDPPWRCSPAGASRFDCRHPSTTLAPGENVEVVLWMEGPPLDEGYRQVRNCSTIDWQTREPDNYRGNDYACADIPRYPPGHDQSHPELQIGKTALPNCARLPAGDWACTYVVEVQNVGGAPYNFGFRLRDIPSGPGAARLVRYGGDPGWNCTTGSPRPQTCTHPAEPGGLQPGESLKLELVWRMPATAESGTLENCARMQHDRDDDGTAETLQACDTAVICTPGAPNCPEDITVTKVAAPGNCAPGELCSFRALIQNIGTNARPAGLPFTDTLDLTPQVMRTVSPAGTISCSPGGSSGTLNCQTTTRIPPGDHLEIDVGPVLAEDTPEDTVQNCLEVNPVNPDAVASNNRDCATAFIAAADLWPRSPSTTCERGHECHVYAEIRNDGARGFNGTVGLRGSFSPSLPVSRIDGSASGLACSATGSGWECRGSGVSIGAGDAAHVSIVLQIPPDFGPDRVPHNQELFWPVAADQDRTPSNDRSSSTIRIEGRTAVSPSTRDEEDDGQDDDGRDRTDDGDDGTGDDGPPPGRPDLAVSKRANAEACEAGQACGFGIRVSNAGNAPWSGPIELSDTISPAARLSYAGPGGVSCSGSGSNYRCTVPGGTLAPGETVSFTMSFVPGSGGEIRNCVGVVGQDMPDGDRVLAVQRELNARGFRAGPEDGLFGPQTQRGIRAYQRANGLRVTGQVDAALLSSLFGGADANPANDRACATVPVEGLPACTGGRVRTGGGDCVCPSDRPRWTGQECLPPRETGDGGDGGGDGQTGPLCTGGTVPRGSECVCPDSAPVWNGQRCVQQDDGGTGLNCTGGRVPRGGECACPDNRPFWTGERCAVEPQGDGGGIDPGDVIDEIPELLGDGNGDGDDGGGGEQGQQPCPPGQVRGVEGFCREENQGVSDPPLDNLDGIDQLNELGDPLPGLN</sequence>
<protein>
    <submittedName>
        <fullName evidence="3">Peptidoglycan-binding protein</fullName>
    </submittedName>
</protein>